<keyword evidence="1" id="KW-1133">Transmembrane helix</keyword>
<keyword evidence="1" id="KW-0812">Transmembrane</keyword>
<proteinExistence type="predicted"/>
<evidence type="ECO:0000313" key="2">
    <source>
        <dbReference type="EMBL" id="OIQ08734.1"/>
    </source>
</evidence>
<feature type="transmembrane region" description="Helical" evidence="1">
    <location>
        <begin position="118"/>
        <end position="140"/>
    </location>
</feature>
<comment type="caution">
    <text evidence="2">The sequence shown here is derived from an EMBL/GenBank/DDBJ whole genome shotgun (WGS) entry which is preliminary data.</text>
</comment>
<dbReference type="EMBL" id="MIHH01000008">
    <property type="protein sequence ID" value="OIQ08734.1"/>
    <property type="molecule type" value="Genomic_DNA"/>
</dbReference>
<evidence type="ECO:0000313" key="3">
    <source>
        <dbReference type="Proteomes" id="UP000182743"/>
    </source>
</evidence>
<organism evidence="2 3">
    <name type="scientific">Neomoorella thermoacetica</name>
    <name type="common">Clostridium thermoaceticum</name>
    <dbReference type="NCBI Taxonomy" id="1525"/>
    <lineage>
        <taxon>Bacteria</taxon>
        <taxon>Bacillati</taxon>
        <taxon>Bacillota</taxon>
        <taxon>Clostridia</taxon>
        <taxon>Neomoorellales</taxon>
        <taxon>Neomoorellaceae</taxon>
        <taxon>Neomoorella</taxon>
    </lineage>
</organism>
<protein>
    <submittedName>
        <fullName evidence="2">Uncharacterized protein</fullName>
    </submittedName>
</protein>
<dbReference type="AlphaFoldDB" id="A0A1J5JGR3"/>
<feature type="transmembrane region" description="Helical" evidence="1">
    <location>
        <begin position="76"/>
        <end position="98"/>
    </location>
</feature>
<evidence type="ECO:0000256" key="1">
    <source>
        <dbReference type="SAM" id="Phobius"/>
    </source>
</evidence>
<keyword evidence="1" id="KW-0472">Membrane</keyword>
<dbReference type="RefSeq" id="WP_071520982.1">
    <property type="nucleotide sequence ID" value="NZ_MIHH01000008.1"/>
</dbReference>
<sequence length="160" mass="18508">MYLKEIIEINNKNIISTRNKWLILGKFNWVIKEIHSIFITKVVKVIIKMSQFITKYKKDFSFGVNFLKYKWGGNNFIFPSVIFGFVIFGSNYSGGLLKDFPGSPGNPANPGYYTENNFVVPILLIIMVFAWSAFCFFYLLCRISKTGNKSGKIYHTIKEK</sequence>
<accession>A0A1J5JGR3</accession>
<reference evidence="2 3" key="1">
    <citation type="submission" date="2016-08" db="EMBL/GenBank/DDBJ databases">
        <title>Genome-based comparison of Moorella thermoacetic strains.</title>
        <authorList>
            <person name="Poehlein A."/>
            <person name="Bengelsdorf F.R."/>
            <person name="Esser C."/>
            <person name="Duerre P."/>
            <person name="Daniel R."/>
        </authorList>
    </citation>
    <scope>NUCLEOTIDE SEQUENCE [LARGE SCALE GENOMIC DNA]</scope>
    <source>
        <strain evidence="2 3">DSM 11768</strain>
    </source>
</reference>
<dbReference type="Proteomes" id="UP000182743">
    <property type="component" value="Unassembled WGS sequence"/>
</dbReference>
<name>A0A1J5JGR3_NEOTH</name>
<gene>
    <name evidence="2" type="ORF">MOOR_16530</name>
</gene>